<evidence type="ECO:0000259" key="1">
    <source>
        <dbReference type="Pfam" id="PF12146"/>
    </source>
</evidence>
<dbReference type="Proteomes" id="UP000307790">
    <property type="component" value="Unassembled WGS sequence"/>
</dbReference>
<dbReference type="SUPFAM" id="SSF53474">
    <property type="entry name" value="alpha/beta-Hydrolases"/>
    <property type="match status" value="1"/>
</dbReference>
<dbReference type="InterPro" id="IPR022742">
    <property type="entry name" value="Hydrolase_4"/>
</dbReference>
<dbReference type="RefSeq" id="WP_138321220.1">
    <property type="nucleotide sequence ID" value="NZ_VCBC01000018.1"/>
</dbReference>
<dbReference type="OrthoDB" id="9785076at2"/>
<accession>A0A5R9IEY9</accession>
<dbReference type="PANTHER" id="PTHR43798:SF33">
    <property type="entry name" value="HYDROLASE, PUTATIVE (AFU_ORTHOLOGUE AFUA_2G14860)-RELATED"/>
    <property type="match status" value="1"/>
</dbReference>
<feature type="domain" description="Serine aminopeptidase S33" evidence="1">
    <location>
        <begin position="38"/>
        <end position="167"/>
    </location>
</feature>
<keyword evidence="2" id="KW-0378">Hydrolase</keyword>
<dbReference type="InterPro" id="IPR029058">
    <property type="entry name" value="AB_hydrolase_fold"/>
</dbReference>
<dbReference type="InterPro" id="IPR050266">
    <property type="entry name" value="AB_hydrolase_sf"/>
</dbReference>
<dbReference type="EMBL" id="VCBC01000018">
    <property type="protein sequence ID" value="TLU61180.1"/>
    <property type="molecule type" value="Genomic_DNA"/>
</dbReference>
<dbReference type="Pfam" id="PF12146">
    <property type="entry name" value="Hydrolase_4"/>
    <property type="match status" value="1"/>
</dbReference>
<dbReference type="PIRSF" id="PIRSF037442">
    <property type="entry name" value="UCP037442_abhydr"/>
    <property type="match status" value="1"/>
</dbReference>
<evidence type="ECO:0000313" key="2">
    <source>
        <dbReference type="EMBL" id="TLU61180.1"/>
    </source>
</evidence>
<reference evidence="2 3" key="1">
    <citation type="submission" date="2019-05" db="EMBL/GenBank/DDBJ databases">
        <title>Genome sequences of Thalassotalea litorea 1K03283.</title>
        <authorList>
            <person name="Zhang D."/>
        </authorList>
    </citation>
    <scope>NUCLEOTIDE SEQUENCE [LARGE SCALE GENOMIC DNA]</scope>
    <source>
        <strain evidence="2 3">MCCC 1K03283</strain>
    </source>
</reference>
<protein>
    <submittedName>
        <fullName evidence="2">Alpha/beta fold hydrolase</fullName>
    </submittedName>
</protein>
<sequence>MTEPKEQSWQLELLHSGSDYQVPIEVFSSKDERTSTSLLMLPAMGMAARYYRPFAQELAEQNIAVYLLEQRGHGHSSMRPGRKCNYGFKEYLADIEVTTQWLQRRHASEKINLMGHSLGGHLASCFTATNPEKVDKIILSGCASPFHAAFDRKTALLLRGLYHSIPMMNTLLGYYHGDFTGFAGKESQQLMLDWRHLVKTNLYKAKGVDHDFEDALKAFSGNILSLQFSEDIYAPPMPSQLVLDKYPAAKIEKITLTTNDLGFNADHFRWARKPEVSAKVVKNWLAQNEF</sequence>
<dbReference type="GO" id="GO:0016787">
    <property type="term" value="F:hydrolase activity"/>
    <property type="evidence" value="ECO:0007669"/>
    <property type="project" value="UniProtKB-KW"/>
</dbReference>
<keyword evidence="3" id="KW-1185">Reference proteome</keyword>
<gene>
    <name evidence="2" type="ORF">FE810_15230</name>
</gene>
<organism evidence="2 3">
    <name type="scientific">Thalassotalea litorea</name>
    <dbReference type="NCBI Taxonomy" id="2020715"/>
    <lineage>
        <taxon>Bacteria</taxon>
        <taxon>Pseudomonadati</taxon>
        <taxon>Pseudomonadota</taxon>
        <taxon>Gammaproteobacteria</taxon>
        <taxon>Alteromonadales</taxon>
        <taxon>Colwelliaceae</taxon>
        <taxon>Thalassotalea</taxon>
    </lineage>
</organism>
<dbReference type="InterPro" id="IPR017208">
    <property type="entry name" value="UCP037442_abhydr"/>
</dbReference>
<dbReference type="GO" id="GO:0016020">
    <property type="term" value="C:membrane"/>
    <property type="evidence" value="ECO:0007669"/>
    <property type="project" value="TreeGrafter"/>
</dbReference>
<dbReference type="PANTHER" id="PTHR43798">
    <property type="entry name" value="MONOACYLGLYCEROL LIPASE"/>
    <property type="match status" value="1"/>
</dbReference>
<comment type="caution">
    <text evidence="2">The sequence shown here is derived from an EMBL/GenBank/DDBJ whole genome shotgun (WGS) entry which is preliminary data.</text>
</comment>
<proteinExistence type="predicted"/>
<name>A0A5R9IEY9_9GAMM</name>
<evidence type="ECO:0000313" key="3">
    <source>
        <dbReference type="Proteomes" id="UP000307790"/>
    </source>
</evidence>
<dbReference type="AlphaFoldDB" id="A0A5R9IEY9"/>
<dbReference type="Gene3D" id="3.40.50.1820">
    <property type="entry name" value="alpha/beta hydrolase"/>
    <property type="match status" value="1"/>
</dbReference>